<accession>A0ACC0YFZ5</accession>
<keyword evidence="2" id="KW-1185">Reference proteome</keyword>
<dbReference type="EMBL" id="CM047742">
    <property type="protein sequence ID" value="KAJ0036046.1"/>
    <property type="molecule type" value="Genomic_DNA"/>
</dbReference>
<dbReference type="Proteomes" id="UP001163603">
    <property type="component" value="Chromosome 7"/>
</dbReference>
<name>A0ACC0YFZ5_9ROSI</name>
<reference evidence="2" key="1">
    <citation type="journal article" date="2023" name="G3 (Bethesda)">
        <title>Genome assembly and association tests identify interacting loci associated with vigor, precocity, and sex in interspecific pistachio rootstocks.</title>
        <authorList>
            <person name="Palmer W."/>
            <person name="Jacygrad E."/>
            <person name="Sagayaradj S."/>
            <person name="Cavanaugh K."/>
            <person name="Han R."/>
            <person name="Bertier L."/>
            <person name="Beede B."/>
            <person name="Kafkas S."/>
            <person name="Golino D."/>
            <person name="Preece J."/>
            <person name="Michelmore R."/>
        </authorList>
    </citation>
    <scope>NUCLEOTIDE SEQUENCE [LARGE SCALE GENOMIC DNA]</scope>
</reference>
<evidence type="ECO:0000313" key="2">
    <source>
        <dbReference type="Proteomes" id="UP001163603"/>
    </source>
</evidence>
<sequence length="80" mass="8175">MRPLNEKPLLKKYFPGLALTQSLQAGPVPPIAGSPCTNIPGNSGGSCPSSTVTGSMNLFGDVVRAPPAIPRNVIDMAVAS</sequence>
<evidence type="ECO:0000313" key="1">
    <source>
        <dbReference type="EMBL" id="KAJ0036046.1"/>
    </source>
</evidence>
<organism evidence="1 2">
    <name type="scientific">Pistacia integerrima</name>
    <dbReference type="NCBI Taxonomy" id="434235"/>
    <lineage>
        <taxon>Eukaryota</taxon>
        <taxon>Viridiplantae</taxon>
        <taxon>Streptophyta</taxon>
        <taxon>Embryophyta</taxon>
        <taxon>Tracheophyta</taxon>
        <taxon>Spermatophyta</taxon>
        <taxon>Magnoliopsida</taxon>
        <taxon>eudicotyledons</taxon>
        <taxon>Gunneridae</taxon>
        <taxon>Pentapetalae</taxon>
        <taxon>rosids</taxon>
        <taxon>malvids</taxon>
        <taxon>Sapindales</taxon>
        <taxon>Anacardiaceae</taxon>
        <taxon>Pistacia</taxon>
    </lineage>
</organism>
<proteinExistence type="predicted"/>
<comment type="caution">
    <text evidence="1">The sequence shown here is derived from an EMBL/GenBank/DDBJ whole genome shotgun (WGS) entry which is preliminary data.</text>
</comment>
<gene>
    <name evidence="1" type="ORF">Pint_24650</name>
</gene>
<protein>
    <submittedName>
        <fullName evidence="1">Uncharacterized protein</fullName>
    </submittedName>
</protein>